<accession>A0A395HQZ0</accession>
<dbReference type="EMBL" id="KZ824297">
    <property type="protein sequence ID" value="RAL10170.1"/>
    <property type="molecule type" value="Genomic_DNA"/>
</dbReference>
<protein>
    <recommendedName>
        <fullName evidence="4">Cyanovirin-N domain-containing protein</fullName>
    </recommendedName>
</protein>
<sequence length="221" mass="24604">MAHLLARGWILAALLVQALALTVDIQTTVTAITPSPRSFFICDRFFYGSSHYFSRHSFLISCENSIRGRITSSFVFSGENVISSGFFDAFIFSSENIALGHFCDSFVETGSKSASNLAATLDVYLQTLASSQLLVGCKLKCSYSVLQGISHHTDNAFSHCHWYLDSQFNWSPSAGHHSCNRTFGPCIHHINGLYYSHAHDYCMSDYCPQLPCQCQNDLCDH</sequence>
<feature type="chain" id="PRO_5017433277" description="Cyanovirin-N domain-containing protein" evidence="1">
    <location>
        <begin position="21"/>
        <end position="221"/>
    </location>
</feature>
<evidence type="ECO:0000256" key="1">
    <source>
        <dbReference type="SAM" id="SignalP"/>
    </source>
</evidence>
<dbReference type="Proteomes" id="UP000248961">
    <property type="component" value="Unassembled WGS sequence"/>
</dbReference>
<evidence type="ECO:0000313" key="3">
    <source>
        <dbReference type="Proteomes" id="UP000248961"/>
    </source>
</evidence>
<dbReference type="VEuPathDB" id="FungiDB:BO97DRAFT_426695"/>
<name>A0A395HQZ0_ASPHC</name>
<reference evidence="2 3" key="1">
    <citation type="submission" date="2018-02" db="EMBL/GenBank/DDBJ databases">
        <title>The genomes of Aspergillus section Nigri reveals drivers in fungal speciation.</title>
        <authorList>
            <consortium name="DOE Joint Genome Institute"/>
            <person name="Vesth T.C."/>
            <person name="Nybo J."/>
            <person name="Theobald S."/>
            <person name="Brandl J."/>
            <person name="Frisvad J.C."/>
            <person name="Nielsen K.F."/>
            <person name="Lyhne E.K."/>
            <person name="Kogle M.E."/>
            <person name="Kuo A."/>
            <person name="Riley R."/>
            <person name="Clum A."/>
            <person name="Nolan M."/>
            <person name="Lipzen A."/>
            <person name="Salamov A."/>
            <person name="Henrissat B."/>
            <person name="Wiebenga A."/>
            <person name="De vries R.P."/>
            <person name="Grigoriev I.V."/>
            <person name="Mortensen U.H."/>
            <person name="Andersen M.R."/>
            <person name="Baker S.E."/>
        </authorList>
    </citation>
    <scope>NUCLEOTIDE SEQUENCE [LARGE SCALE GENOMIC DNA]</scope>
    <source>
        <strain evidence="2 3">CBS 101889</strain>
    </source>
</reference>
<dbReference type="RefSeq" id="XP_025549324.1">
    <property type="nucleotide sequence ID" value="XM_025697147.1"/>
</dbReference>
<keyword evidence="3" id="KW-1185">Reference proteome</keyword>
<proteinExistence type="predicted"/>
<gene>
    <name evidence="2" type="ORF">BO97DRAFT_426695</name>
</gene>
<dbReference type="AlphaFoldDB" id="A0A395HQZ0"/>
<evidence type="ECO:0000313" key="2">
    <source>
        <dbReference type="EMBL" id="RAL10170.1"/>
    </source>
</evidence>
<evidence type="ECO:0008006" key="4">
    <source>
        <dbReference type="Google" id="ProtNLM"/>
    </source>
</evidence>
<feature type="signal peptide" evidence="1">
    <location>
        <begin position="1"/>
        <end position="20"/>
    </location>
</feature>
<keyword evidence="1" id="KW-0732">Signal</keyword>
<organism evidence="2 3">
    <name type="scientific">Aspergillus homomorphus (strain CBS 101889)</name>
    <dbReference type="NCBI Taxonomy" id="1450537"/>
    <lineage>
        <taxon>Eukaryota</taxon>
        <taxon>Fungi</taxon>
        <taxon>Dikarya</taxon>
        <taxon>Ascomycota</taxon>
        <taxon>Pezizomycotina</taxon>
        <taxon>Eurotiomycetes</taxon>
        <taxon>Eurotiomycetidae</taxon>
        <taxon>Eurotiales</taxon>
        <taxon>Aspergillaceae</taxon>
        <taxon>Aspergillus</taxon>
        <taxon>Aspergillus subgen. Circumdati</taxon>
    </lineage>
</organism>
<dbReference type="GeneID" id="37201436"/>